<dbReference type="OrthoDB" id="9810895at2"/>
<dbReference type="Proteomes" id="UP000067444">
    <property type="component" value="Chromosome"/>
</dbReference>
<sequence length="97" mass="10925">MRRYVFPFLATISSLPAVAFAQTADVTCDDSVRLERMLSTVMHAERRALGLRGPETLLEVWIDPRTQDWTLVQTYTNGTSCIIAMGEHWEELTPAPA</sequence>
<dbReference type="RefSeq" id="WP_049835299.1">
    <property type="nucleotide sequence ID" value="NZ_CP012160.1"/>
</dbReference>
<dbReference type="PATRIC" id="fig|1458307.3.peg.2555"/>
<evidence type="ECO:0000313" key="1">
    <source>
        <dbReference type="EMBL" id="AKS47060.1"/>
    </source>
</evidence>
<reference evidence="1 2" key="1">
    <citation type="journal article" date="2015" name="Genome Announc.">
        <title>Closed Genome Sequence of Octadecabacter temperatus SB1, the First Mesophilic Species of the Genus Octadecabacter.</title>
        <authorList>
            <person name="Voget S."/>
            <person name="Billerbeck S."/>
            <person name="Simon M."/>
            <person name="Daniel R."/>
        </authorList>
    </citation>
    <scope>NUCLEOTIDE SEQUENCE [LARGE SCALE GENOMIC DNA]</scope>
    <source>
        <strain evidence="1 2">SB1</strain>
    </source>
</reference>
<name>A0A0K0Y821_9RHOB</name>
<protein>
    <submittedName>
        <fullName evidence="1">Uncharacterized protein</fullName>
    </submittedName>
</protein>
<proteinExistence type="predicted"/>
<organism evidence="1 2">
    <name type="scientific">Octadecabacter temperatus</name>
    <dbReference type="NCBI Taxonomy" id="1458307"/>
    <lineage>
        <taxon>Bacteria</taxon>
        <taxon>Pseudomonadati</taxon>
        <taxon>Pseudomonadota</taxon>
        <taxon>Alphaproteobacteria</taxon>
        <taxon>Rhodobacterales</taxon>
        <taxon>Roseobacteraceae</taxon>
        <taxon>Octadecabacter</taxon>
    </lineage>
</organism>
<gene>
    <name evidence="1" type="ORF">OSB_25290</name>
</gene>
<accession>A0A0K0Y821</accession>
<dbReference type="EMBL" id="CP012160">
    <property type="protein sequence ID" value="AKS47060.1"/>
    <property type="molecule type" value="Genomic_DNA"/>
</dbReference>
<dbReference type="KEGG" id="otm:OSB_25290"/>
<dbReference type="AlphaFoldDB" id="A0A0K0Y821"/>
<evidence type="ECO:0000313" key="2">
    <source>
        <dbReference type="Proteomes" id="UP000067444"/>
    </source>
</evidence>
<keyword evidence="2" id="KW-1185">Reference proteome</keyword>